<evidence type="ECO:0000313" key="4">
    <source>
        <dbReference type="EMBL" id="KAG2611306.1"/>
    </source>
</evidence>
<keyword evidence="5" id="KW-1185">Reference proteome</keyword>
<keyword evidence="2" id="KW-0812">Transmembrane</keyword>
<dbReference type="InterPro" id="IPR025315">
    <property type="entry name" value="DUF4220"/>
</dbReference>
<feature type="transmembrane region" description="Helical" evidence="2">
    <location>
        <begin position="33"/>
        <end position="55"/>
    </location>
</feature>
<feature type="compositionally biased region" description="Basic and acidic residues" evidence="1">
    <location>
        <begin position="607"/>
        <end position="620"/>
    </location>
</feature>
<name>A0A8T0TR83_PANVG</name>
<evidence type="ECO:0000313" key="5">
    <source>
        <dbReference type="Proteomes" id="UP000823388"/>
    </source>
</evidence>
<proteinExistence type="predicted"/>
<sequence>MRPLITGAGGGGGGHLMEKQSLVPAVRELWNAWEIHCLILISLSLQVFLFLFAGIRQRSSWWLPRTLLWLAYLSADSVAVFVLGHLAVRASEPGHQQIMSFWAPFVLVHLGGQETITAFSKQDNELYRRHLLNLVTQVAVAGYVVGKASWPDARLRAAVAIVFFSGCTKYAERIWFLYFASPGRLRRWSRGRRIFLQNLVKRRHRQPDEELNDKPAAEGTREEAVKKARDSLSLMSKGGSGRQLFWDAITQLVADIMSVDAPLNQTHNITIIAADQQKDSNLKELDLLPGMLKEFLYSESRHSAYEHVGALLGLCYRRLYTKDFLQENFIISSNKISLTIGNVAWSLFTCVLISIALALFMAAEKGGQLHASSRADIWVSYLLLVGAIVLDVSSVAVFSFSRIANCNNKLPNWCKKQWSQKIGQYSIIKSAGMWSVQRWISWDVTRQPITKDHLSIHKFILDTLLVSGTKEQWNIASTRGQLALRKWTTLKALEETVRSSFDFPTSVLIWHIATDICYYSDQGLKEHNLLREEKTKKHKQMSRELSQYVMYLVFKCGVMLTTNSELVHDKAEEEIADILLYCRKHDLGEKDAVMRLFQGKEKQQLDYSKDEIRNKQHEESEEKQDTDEIQMEREESPNIPSGSSSNHMKKLEQSVQALESPVLPRARAVAQELISIKDEAERWDLIAAVWAEKLYYTAARCGGGFHYEHLSTGGEFATHVLVLMYLLGPFLPLAYQ</sequence>
<dbReference type="AlphaFoldDB" id="A0A8T0TR83"/>
<dbReference type="InterPro" id="IPR007658">
    <property type="entry name" value="DUF594"/>
</dbReference>
<feature type="transmembrane region" description="Helical" evidence="2">
    <location>
        <begin position="67"/>
        <end position="88"/>
    </location>
</feature>
<dbReference type="PANTHER" id="PTHR31325">
    <property type="entry name" value="OS01G0798800 PROTEIN-RELATED"/>
    <property type="match status" value="1"/>
</dbReference>
<dbReference type="Pfam" id="PF04578">
    <property type="entry name" value="DUF594"/>
    <property type="match status" value="1"/>
</dbReference>
<feature type="transmembrane region" description="Helical" evidence="2">
    <location>
        <begin position="343"/>
        <end position="363"/>
    </location>
</feature>
<protein>
    <recommendedName>
        <fullName evidence="3">DUF4220 domain-containing protein</fullName>
    </recommendedName>
</protein>
<evidence type="ECO:0000256" key="1">
    <source>
        <dbReference type="SAM" id="MobiDB-lite"/>
    </source>
</evidence>
<keyword evidence="2" id="KW-1133">Transmembrane helix</keyword>
<comment type="caution">
    <text evidence="4">The sequence shown here is derived from an EMBL/GenBank/DDBJ whole genome shotgun (WGS) entry which is preliminary data.</text>
</comment>
<feature type="domain" description="DUF4220" evidence="3">
    <location>
        <begin position="69"/>
        <end position="429"/>
    </location>
</feature>
<feature type="transmembrane region" description="Helical" evidence="2">
    <location>
        <begin position="378"/>
        <end position="400"/>
    </location>
</feature>
<gene>
    <name evidence="4" type="ORF">PVAP13_4KG127900</name>
</gene>
<reference evidence="4 5" key="1">
    <citation type="submission" date="2020-05" db="EMBL/GenBank/DDBJ databases">
        <title>WGS assembly of Panicum virgatum.</title>
        <authorList>
            <person name="Lovell J.T."/>
            <person name="Jenkins J."/>
            <person name="Shu S."/>
            <person name="Juenger T.E."/>
            <person name="Schmutz J."/>
        </authorList>
    </citation>
    <scope>NUCLEOTIDE SEQUENCE [LARGE SCALE GENOMIC DNA]</scope>
    <source>
        <strain evidence="5">cv. AP13</strain>
    </source>
</reference>
<keyword evidence="2" id="KW-0472">Membrane</keyword>
<dbReference type="Proteomes" id="UP000823388">
    <property type="component" value="Chromosome 4K"/>
</dbReference>
<dbReference type="EMBL" id="CM029043">
    <property type="protein sequence ID" value="KAG2611306.1"/>
    <property type="molecule type" value="Genomic_DNA"/>
</dbReference>
<evidence type="ECO:0000259" key="3">
    <source>
        <dbReference type="Pfam" id="PF13968"/>
    </source>
</evidence>
<accession>A0A8T0TR83</accession>
<feature type="transmembrane region" description="Helical" evidence="2">
    <location>
        <begin position="100"/>
        <end position="119"/>
    </location>
</feature>
<feature type="region of interest" description="Disordered" evidence="1">
    <location>
        <begin position="607"/>
        <end position="651"/>
    </location>
</feature>
<organism evidence="4 5">
    <name type="scientific">Panicum virgatum</name>
    <name type="common">Blackwell switchgrass</name>
    <dbReference type="NCBI Taxonomy" id="38727"/>
    <lineage>
        <taxon>Eukaryota</taxon>
        <taxon>Viridiplantae</taxon>
        <taxon>Streptophyta</taxon>
        <taxon>Embryophyta</taxon>
        <taxon>Tracheophyta</taxon>
        <taxon>Spermatophyta</taxon>
        <taxon>Magnoliopsida</taxon>
        <taxon>Liliopsida</taxon>
        <taxon>Poales</taxon>
        <taxon>Poaceae</taxon>
        <taxon>PACMAD clade</taxon>
        <taxon>Panicoideae</taxon>
        <taxon>Panicodae</taxon>
        <taxon>Paniceae</taxon>
        <taxon>Panicinae</taxon>
        <taxon>Panicum</taxon>
        <taxon>Panicum sect. Hiantes</taxon>
    </lineage>
</organism>
<dbReference type="Pfam" id="PF13968">
    <property type="entry name" value="DUF4220"/>
    <property type="match status" value="1"/>
</dbReference>
<evidence type="ECO:0000256" key="2">
    <source>
        <dbReference type="SAM" id="Phobius"/>
    </source>
</evidence>